<gene>
    <name evidence="2" type="ORF">K4G66_32325</name>
</gene>
<feature type="transmembrane region" description="Helical" evidence="1">
    <location>
        <begin position="178"/>
        <end position="200"/>
    </location>
</feature>
<feature type="transmembrane region" description="Helical" evidence="1">
    <location>
        <begin position="36"/>
        <end position="58"/>
    </location>
</feature>
<dbReference type="EMBL" id="CP120682">
    <property type="protein sequence ID" value="WKN37058.1"/>
    <property type="molecule type" value="Genomic_DNA"/>
</dbReference>
<evidence type="ECO:0000256" key="1">
    <source>
        <dbReference type="SAM" id="Phobius"/>
    </source>
</evidence>
<dbReference type="AlphaFoldDB" id="A0AA49JDQ2"/>
<keyword evidence="1" id="KW-0472">Membrane</keyword>
<keyword evidence="1" id="KW-0812">Transmembrane</keyword>
<organism evidence="2">
    <name type="scientific">Roseihalotalea indica</name>
    <dbReference type="NCBI Taxonomy" id="2867963"/>
    <lineage>
        <taxon>Bacteria</taxon>
        <taxon>Pseudomonadati</taxon>
        <taxon>Bacteroidota</taxon>
        <taxon>Cytophagia</taxon>
        <taxon>Cytophagales</taxon>
        <taxon>Catalimonadaceae</taxon>
        <taxon>Roseihalotalea</taxon>
    </lineage>
</organism>
<accession>A0AA49JDQ2</accession>
<reference evidence="2" key="2">
    <citation type="journal article" date="2024" name="Antonie Van Leeuwenhoek">
        <title>Roseihalotalea indica gen. nov., sp. nov., a halophilic Bacteroidetes from mesopelagic Southwest Indian Ocean with higher carbohydrate metabolic potential.</title>
        <authorList>
            <person name="Chen B."/>
            <person name="Zhang M."/>
            <person name="Lin D."/>
            <person name="Ye J."/>
            <person name="Tang K."/>
        </authorList>
    </citation>
    <scope>NUCLEOTIDE SEQUENCE</scope>
    <source>
        <strain evidence="2">TK19036</strain>
    </source>
</reference>
<sequence length="204" mass="23821">MKDKRSQVGRGLALVVVAHKMEKRSKRYVLKHSFPFVEYSGMGTFLFLLGISITSYIQENSIEWILLILASSIALGLTYWLTNSRNRTLIFYSDYIKIKPALKGSFNVQLEDIEGYQLKETYSRTGLVYHVQVVTRDEKKLEFIKDAYSEYEKLPRYLKLFGVKYLGRTEIKWKHKHLYARIGVYSSIIAGILFVLVQLMKLMK</sequence>
<reference evidence="2" key="1">
    <citation type="journal article" date="2023" name="Comput. Struct. Biotechnol. J.">
        <title>Discovery of a novel marine Bacteroidetes with a rich repertoire of carbohydrate-active enzymes.</title>
        <authorList>
            <person name="Chen B."/>
            <person name="Liu G."/>
            <person name="Chen Q."/>
            <person name="Wang H."/>
            <person name="Liu L."/>
            <person name="Tang K."/>
        </authorList>
    </citation>
    <scope>NUCLEOTIDE SEQUENCE</scope>
    <source>
        <strain evidence="2">TK19036</strain>
    </source>
</reference>
<evidence type="ECO:0000313" key="2">
    <source>
        <dbReference type="EMBL" id="WKN37058.1"/>
    </source>
</evidence>
<feature type="transmembrane region" description="Helical" evidence="1">
    <location>
        <begin position="64"/>
        <end position="82"/>
    </location>
</feature>
<proteinExistence type="predicted"/>
<keyword evidence="1" id="KW-1133">Transmembrane helix</keyword>
<protein>
    <submittedName>
        <fullName evidence="2">Uncharacterized protein</fullName>
    </submittedName>
</protein>
<name>A0AA49JDQ2_9BACT</name>